<evidence type="ECO:0000313" key="1">
    <source>
        <dbReference type="EMBL" id="SJZ66534.1"/>
    </source>
</evidence>
<name>A0A1T4MIC9_9BACT</name>
<gene>
    <name evidence="1" type="ORF">SAMN02745108_01272</name>
</gene>
<protein>
    <submittedName>
        <fullName evidence="1">Uncharacterized protein</fullName>
    </submittedName>
</protein>
<dbReference type="EMBL" id="FUWU01000018">
    <property type="protein sequence ID" value="SJZ66534.1"/>
    <property type="molecule type" value="Genomic_DNA"/>
</dbReference>
<reference evidence="1 2" key="1">
    <citation type="submission" date="2017-02" db="EMBL/GenBank/DDBJ databases">
        <authorList>
            <person name="Peterson S.W."/>
        </authorList>
    </citation>
    <scope>NUCLEOTIDE SEQUENCE [LARGE SCALE GENOMIC DNA]</scope>
    <source>
        <strain evidence="1 2">ATCC 43854</strain>
    </source>
</reference>
<proteinExistence type="predicted"/>
<evidence type="ECO:0000313" key="2">
    <source>
        <dbReference type="Proteomes" id="UP000190449"/>
    </source>
</evidence>
<sequence>MMHATSQSGFSHLLNRIKKIWGFEKVIFKKASFFDLPPILENGIYIWANFGAVRINDCYKAEVLLTV</sequence>
<dbReference type="STRING" id="28122.SAMN02745108_01272"/>
<dbReference type="AlphaFoldDB" id="A0A1T4MIC9"/>
<accession>A0A1T4MIC9</accession>
<organism evidence="1 2">
    <name type="scientific">Fibrobacter intestinalis</name>
    <dbReference type="NCBI Taxonomy" id="28122"/>
    <lineage>
        <taxon>Bacteria</taxon>
        <taxon>Pseudomonadati</taxon>
        <taxon>Fibrobacterota</taxon>
        <taxon>Fibrobacteria</taxon>
        <taxon>Fibrobacterales</taxon>
        <taxon>Fibrobacteraceae</taxon>
        <taxon>Fibrobacter</taxon>
    </lineage>
</organism>
<dbReference type="Proteomes" id="UP000190449">
    <property type="component" value="Unassembled WGS sequence"/>
</dbReference>